<reference evidence="2" key="1">
    <citation type="submission" date="2019-01" db="EMBL/GenBank/DDBJ databases">
        <title>Draft genomes of a novel of Sporanaerobacter strains.</title>
        <authorList>
            <person name="Ma S."/>
        </authorList>
    </citation>
    <scope>NUCLEOTIDE SEQUENCE [LARGE SCALE GENOMIC DNA]</scope>
    <source>
        <strain evidence="2">NJN-17</strain>
    </source>
</reference>
<sequence>MKWHLGKTFSIDTVFAQFIHLDEILNIGCNTIEMETASAFRAARLMNVPIMALFSIPDNVMVNKSLISGRTQKEMEYKRYVRHELFPKIILDIFENKIEVSLST</sequence>
<dbReference type="Proteomes" id="UP000287969">
    <property type="component" value="Chromosome"/>
</dbReference>
<dbReference type="EMBL" id="CP035282">
    <property type="protein sequence ID" value="QAT63193.1"/>
    <property type="molecule type" value="Genomic_DNA"/>
</dbReference>
<accession>A0A410QGJ1</accession>
<dbReference type="AlphaFoldDB" id="A0A410QGJ1"/>
<protein>
    <recommendedName>
        <fullName evidence="3">Nucleoside phosphorylase domain-containing protein</fullName>
    </recommendedName>
</protein>
<gene>
    <name evidence="1" type="ORF">EQM13_17290</name>
</gene>
<dbReference type="GO" id="GO:0009116">
    <property type="term" value="P:nucleoside metabolic process"/>
    <property type="evidence" value="ECO:0007669"/>
    <property type="project" value="InterPro"/>
</dbReference>
<dbReference type="RefSeq" id="WP_128753352.1">
    <property type="nucleotide sequence ID" value="NZ_CP035282.1"/>
</dbReference>
<dbReference type="InterPro" id="IPR035994">
    <property type="entry name" value="Nucleoside_phosphorylase_sf"/>
</dbReference>
<name>A0A410QGJ1_9FIRM</name>
<dbReference type="OrthoDB" id="1900848at2"/>
<keyword evidence="2" id="KW-1185">Reference proteome</keyword>
<evidence type="ECO:0008006" key="3">
    <source>
        <dbReference type="Google" id="ProtNLM"/>
    </source>
</evidence>
<dbReference type="SUPFAM" id="SSF53167">
    <property type="entry name" value="Purine and uridine phosphorylases"/>
    <property type="match status" value="1"/>
</dbReference>
<evidence type="ECO:0000313" key="2">
    <source>
        <dbReference type="Proteomes" id="UP000287969"/>
    </source>
</evidence>
<dbReference type="GO" id="GO:0003824">
    <property type="term" value="F:catalytic activity"/>
    <property type="evidence" value="ECO:0007669"/>
    <property type="project" value="InterPro"/>
</dbReference>
<dbReference type="KEGG" id="spoa:EQM13_17290"/>
<evidence type="ECO:0000313" key="1">
    <source>
        <dbReference type="EMBL" id="QAT63193.1"/>
    </source>
</evidence>
<dbReference type="Gene3D" id="3.40.50.1580">
    <property type="entry name" value="Nucleoside phosphorylase domain"/>
    <property type="match status" value="1"/>
</dbReference>
<proteinExistence type="predicted"/>
<organism evidence="1 2">
    <name type="scientific">Acidilutibacter cellobiosedens</name>
    <dbReference type="NCBI Taxonomy" id="2507161"/>
    <lineage>
        <taxon>Bacteria</taxon>
        <taxon>Bacillati</taxon>
        <taxon>Bacillota</taxon>
        <taxon>Tissierellia</taxon>
        <taxon>Tissierellales</taxon>
        <taxon>Acidilutibacteraceae</taxon>
        <taxon>Acidilutibacter</taxon>
    </lineage>
</organism>